<keyword evidence="4" id="KW-1185">Reference proteome</keyword>
<organism evidence="3 4">
    <name type="scientific">Formivibrio citricus</name>
    <dbReference type="NCBI Taxonomy" id="83765"/>
    <lineage>
        <taxon>Bacteria</taxon>
        <taxon>Pseudomonadati</taxon>
        <taxon>Pseudomonadota</taxon>
        <taxon>Betaproteobacteria</taxon>
        <taxon>Neisseriales</taxon>
        <taxon>Chitinibacteraceae</taxon>
        <taxon>Formivibrio</taxon>
    </lineage>
</organism>
<dbReference type="PANTHER" id="PTHR14969">
    <property type="entry name" value="SPHINGOSINE-1-PHOSPHATE PHOSPHOHYDROLASE"/>
    <property type="match status" value="1"/>
</dbReference>
<feature type="transmembrane region" description="Helical" evidence="1">
    <location>
        <begin position="166"/>
        <end position="184"/>
    </location>
</feature>
<gene>
    <name evidence="3" type="ORF">SAMN05660284_00787</name>
</gene>
<dbReference type="OrthoDB" id="9801622at2"/>
<evidence type="ECO:0000256" key="1">
    <source>
        <dbReference type="SAM" id="Phobius"/>
    </source>
</evidence>
<dbReference type="InterPro" id="IPR036938">
    <property type="entry name" value="PAP2/HPO_sf"/>
</dbReference>
<keyword evidence="1" id="KW-0812">Transmembrane</keyword>
<feature type="transmembrane region" description="Helical" evidence="1">
    <location>
        <begin position="70"/>
        <end position="91"/>
    </location>
</feature>
<evidence type="ECO:0000259" key="2">
    <source>
        <dbReference type="SMART" id="SM00014"/>
    </source>
</evidence>
<evidence type="ECO:0000313" key="4">
    <source>
        <dbReference type="Proteomes" id="UP000242869"/>
    </source>
</evidence>
<dbReference type="SUPFAM" id="SSF48317">
    <property type="entry name" value="Acid phosphatase/Vanadium-dependent haloperoxidase"/>
    <property type="match status" value="1"/>
</dbReference>
<feature type="transmembrane region" description="Helical" evidence="1">
    <location>
        <begin position="39"/>
        <end position="58"/>
    </location>
</feature>
<dbReference type="SMART" id="SM00014">
    <property type="entry name" value="acidPPc"/>
    <property type="match status" value="1"/>
</dbReference>
<dbReference type="RefSeq" id="WP_091191636.1">
    <property type="nucleotide sequence ID" value="NZ_FOVE01000004.1"/>
</dbReference>
<dbReference type="AlphaFoldDB" id="A0A1I4WY73"/>
<dbReference type="InterPro" id="IPR000326">
    <property type="entry name" value="PAP2/HPO"/>
</dbReference>
<dbReference type="Pfam" id="PF01569">
    <property type="entry name" value="PAP2"/>
    <property type="match status" value="1"/>
</dbReference>
<name>A0A1I4WY73_9NEIS</name>
<sequence length="186" mass="20618">MNQYDSFFYDWFGLNKALFLWVNKIHAPVLDQVMLAASWLGHPGLFPYYMAAALLLAWKKPELMPVRNVVVFSLCYIVTSMVMVPALKVALDFPRPWAVLEGQGITLLGNSDANHSFPSGHAAYIVLMAASLMSKLPRAGKNAMLVWVWLVCISRVSVGAHFPADVVAGVAIAMLNVWAARKWLPD</sequence>
<keyword evidence="1" id="KW-1133">Transmembrane helix</keyword>
<dbReference type="CDD" id="cd01610">
    <property type="entry name" value="PAP2_like"/>
    <property type="match status" value="1"/>
</dbReference>
<protein>
    <submittedName>
        <fullName evidence="3">Undecaprenyl-diphosphatase</fullName>
    </submittedName>
</protein>
<dbReference type="EMBL" id="FOVE01000004">
    <property type="protein sequence ID" value="SFN18342.1"/>
    <property type="molecule type" value="Genomic_DNA"/>
</dbReference>
<keyword evidence="1" id="KW-0472">Membrane</keyword>
<dbReference type="STRING" id="83765.SAMN05660284_00787"/>
<dbReference type="Proteomes" id="UP000242869">
    <property type="component" value="Unassembled WGS sequence"/>
</dbReference>
<proteinExistence type="predicted"/>
<reference evidence="4" key="1">
    <citation type="submission" date="2016-10" db="EMBL/GenBank/DDBJ databases">
        <authorList>
            <person name="Varghese N."/>
            <person name="Submissions S."/>
        </authorList>
    </citation>
    <scope>NUCLEOTIDE SEQUENCE [LARGE SCALE GENOMIC DNA]</scope>
    <source>
        <strain evidence="4">DSM 6150</strain>
    </source>
</reference>
<feature type="domain" description="Phosphatidic acid phosphatase type 2/haloperoxidase" evidence="2">
    <location>
        <begin position="70"/>
        <end position="181"/>
    </location>
</feature>
<accession>A0A1I4WY73</accession>
<dbReference type="PANTHER" id="PTHR14969:SF13">
    <property type="entry name" value="AT30094P"/>
    <property type="match status" value="1"/>
</dbReference>
<dbReference type="Gene3D" id="1.20.144.10">
    <property type="entry name" value="Phosphatidic acid phosphatase type 2/haloperoxidase"/>
    <property type="match status" value="1"/>
</dbReference>
<evidence type="ECO:0000313" key="3">
    <source>
        <dbReference type="EMBL" id="SFN18342.1"/>
    </source>
</evidence>